<comment type="function">
    <text evidence="2">Repressor of jasmonate responses.</text>
</comment>
<keyword evidence="2" id="KW-0539">Nucleus</keyword>
<proteinExistence type="inferred from homology"/>
<dbReference type="EMBL" id="CAMAPF010000958">
    <property type="protein sequence ID" value="CAH9130050.1"/>
    <property type="molecule type" value="Genomic_DNA"/>
</dbReference>
<dbReference type="SMART" id="SM00979">
    <property type="entry name" value="TIFY"/>
    <property type="match status" value="1"/>
</dbReference>
<dbReference type="Proteomes" id="UP001152523">
    <property type="component" value="Unassembled WGS sequence"/>
</dbReference>
<dbReference type="InterPro" id="IPR018467">
    <property type="entry name" value="CCT_CS"/>
</dbReference>
<dbReference type="InterPro" id="IPR010399">
    <property type="entry name" value="Tify_dom"/>
</dbReference>
<evidence type="ECO:0000259" key="3">
    <source>
        <dbReference type="PROSITE" id="PS51320"/>
    </source>
</evidence>
<comment type="similarity">
    <text evidence="1 2">Belongs to the TIFY/JAZ family.</text>
</comment>
<comment type="caution">
    <text evidence="4">The sequence shown here is derived from an EMBL/GenBank/DDBJ whole genome shotgun (WGS) entry which is preliminary data.</text>
</comment>
<comment type="domain">
    <text evidence="2">The jas domain is required for interaction with COI1.</text>
</comment>
<evidence type="ECO:0000313" key="5">
    <source>
        <dbReference type="Proteomes" id="UP001152523"/>
    </source>
</evidence>
<feature type="domain" description="Tify" evidence="3">
    <location>
        <begin position="104"/>
        <end position="139"/>
    </location>
</feature>
<dbReference type="GO" id="GO:0031347">
    <property type="term" value="P:regulation of defense response"/>
    <property type="evidence" value="ECO:0007669"/>
    <property type="project" value="UniProtKB-UniRule"/>
</dbReference>
<keyword evidence="5" id="KW-1185">Reference proteome</keyword>
<gene>
    <name evidence="4" type="ORF">CEPIT_LOCUS30328</name>
</gene>
<evidence type="ECO:0000256" key="2">
    <source>
        <dbReference type="RuleBase" id="RU369065"/>
    </source>
</evidence>
<dbReference type="PANTHER" id="PTHR33077:SF140">
    <property type="entry name" value="PROTEIN TIFY 10B"/>
    <property type="match status" value="1"/>
</dbReference>
<organism evidence="4 5">
    <name type="scientific">Cuscuta epithymum</name>
    <dbReference type="NCBI Taxonomy" id="186058"/>
    <lineage>
        <taxon>Eukaryota</taxon>
        <taxon>Viridiplantae</taxon>
        <taxon>Streptophyta</taxon>
        <taxon>Embryophyta</taxon>
        <taxon>Tracheophyta</taxon>
        <taxon>Spermatophyta</taxon>
        <taxon>Magnoliopsida</taxon>
        <taxon>eudicotyledons</taxon>
        <taxon>Gunneridae</taxon>
        <taxon>Pentapetalae</taxon>
        <taxon>asterids</taxon>
        <taxon>lamiids</taxon>
        <taxon>Solanales</taxon>
        <taxon>Convolvulaceae</taxon>
        <taxon>Cuscuteae</taxon>
        <taxon>Cuscuta</taxon>
        <taxon>Cuscuta subgen. Cuscuta</taxon>
    </lineage>
</organism>
<accession>A0AAV0F3E7</accession>
<dbReference type="GO" id="GO:0005634">
    <property type="term" value="C:nucleus"/>
    <property type="evidence" value="ECO:0007669"/>
    <property type="project" value="UniProtKB-SubCell"/>
</dbReference>
<dbReference type="GO" id="GO:0009611">
    <property type="term" value="P:response to wounding"/>
    <property type="evidence" value="ECO:0007669"/>
    <property type="project" value="UniProtKB-UniRule"/>
</dbReference>
<evidence type="ECO:0000256" key="1">
    <source>
        <dbReference type="ARBA" id="ARBA00008614"/>
    </source>
</evidence>
<keyword evidence="2" id="KW-1184">Jasmonic acid signaling pathway</keyword>
<protein>
    <recommendedName>
        <fullName evidence="2">Protein TIFY</fullName>
    </recommendedName>
    <alternativeName>
        <fullName evidence="2">Jasmonate ZIM domain-containing protein</fullName>
    </alternativeName>
</protein>
<dbReference type="Pfam" id="PF09425">
    <property type="entry name" value="Jas_motif"/>
    <property type="match status" value="1"/>
</dbReference>
<dbReference type="Pfam" id="PF06200">
    <property type="entry name" value="tify"/>
    <property type="match status" value="1"/>
</dbReference>
<name>A0AAV0F3E7_9ASTE</name>
<sequence>MSSPEVADSGRFPGQKSNFSQTCTRLSQYLKGRGSFGDLSLGISRNSETSGVPPATQTMNLLPMIEKSGHGTKPMSGFTDFGSTFNKDEANQKIDSTHSSVARAESEKSQMTIFYGGEVFVFNDFPAQKAEEILSLARKGNNTQNPNIFSYKNSTFLPTKPAESSATNVVAASPTVQPITSDLPIARRHSLARFLEKRKDRIISKGPYQMGGKLVAAYSSKQKDHDKSWLGLGAHLSIKTEPHS</sequence>
<evidence type="ECO:0000313" key="4">
    <source>
        <dbReference type="EMBL" id="CAH9130050.1"/>
    </source>
</evidence>
<dbReference type="PANTHER" id="PTHR33077">
    <property type="entry name" value="PROTEIN TIFY 4A-RELATED-RELATED"/>
    <property type="match status" value="1"/>
</dbReference>
<dbReference type="AlphaFoldDB" id="A0AAV0F3E7"/>
<reference evidence="4" key="1">
    <citation type="submission" date="2022-07" db="EMBL/GenBank/DDBJ databases">
        <authorList>
            <person name="Macas J."/>
            <person name="Novak P."/>
            <person name="Neumann P."/>
        </authorList>
    </citation>
    <scope>NUCLEOTIDE SEQUENCE</scope>
</reference>
<dbReference type="InterPro" id="IPR040390">
    <property type="entry name" value="TIFY/JAZ"/>
</dbReference>
<dbReference type="GO" id="GO:2000022">
    <property type="term" value="P:regulation of jasmonic acid mediated signaling pathway"/>
    <property type="evidence" value="ECO:0007669"/>
    <property type="project" value="UniProtKB-UniRule"/>
</dbReference>
<comment type="subcellular location">
    <subcellularLocation>
        <location evidence="2">Nucleus</location>
    </subcellularLocation>
</comment>
<dbReference type="PROSITE" id="PS51320">
    <property type="entry name" value="TIFY"/>
    <property type="match status" value="1"/>
</dbReference>